<dbReference type="RefSeq" id="WP_344751982.1">
    <property type="nucleotide sequence ID" value="NZ_BAABBW010000001.1"/>
</dbReference>
<keyword evidence="3" id="KW-1185">Reference proteome</keyword>
<dbReference type="PANTHER" id="PTHR39335:SF1">
    <property type="entry name" value="BLL4220 PROTEIN"/>
    <property type="match status" value="1"/>
</dbReference>
<protein>
    <recommendedName>
        <fullName evidence="4">Lipoprotein with Yx(FWY)xxD motif</fullName>
    </recommendedName>
</protein>
<reference evidence="3" key="1">
    <citation type="journal article" date="2019" name="Int. J. Syst. Evol. Microbiol.">
        <title>The Global Catalogue of Microorganisms (GCM) 10K type strain sequencing project: providing services to taxonomists for standard genome sequencing and annotation.</title>
        <authorList>
            <consortium name="The Broad Institute Genomics Platform"/>
            <consortium name="The Broad Institute Genome Sequencing Center for Infectious Disease"/>
            <person name="Wu L."/>
            <person name="Ma J."/>
        </authorList>
    </citation>
    <scope>NUCLEOTIDE SEQUENCE [LARGE SCALE GENOMIC DNA]</scope>
    <source>
        <strain evidence="3">JCM 17591</strain>
    </source>
</reference>
<keyword evidence="1" id="KW-0732">Signal</keyword>
<evidence type="ECO:0000256" key="1">
    <source>
        <dbReference type="SAM" id="SignalP"/>
    </source>
</evidence>
<proteinExistence type="predicted"/>
<dbReference type="Pfam" id="PF03640">
    <property type="entry name" value="Lipoprotein_15"/>
    <property type="match status" value="2"/>
</dbReference>
<dbReference type="Proteomes" id="UP001501079">
    <property type="component" value="Unassembled WGS sequence"/>
</dbReference>
<feature type="signal peptide" evidence="1">
    <location>
        <begin position="1"/>
        <end position="21"/>
    </location>
</feature>
<dbReference type="PROSITE" id="PS51257">
    <property type="entry name" value="PROKAR_LIPOPROTEIN"/>
    <property type="match status" value="1"/>
</dbReference>
<evidence type="ECO:0000313" key="2">
    <source>
        <dbReference type="EMBL" id="GAA4170306.1"/>
    </source>
</evidence>
<comment type="caution">
    <text evidence="2">The sequence shown here is derived from an EMBL/GenBank/DDBJ whole genome shotgun (WGS) entry which is preliminary data.</text>
</comment>
<evidence type="ECO:0000313" key="3">
    <source>
        <dbReference type="Proteomes" id="UP001501079"/>
    </source>
</evidence>
<name>A0ABP7ZTX8_9MICO</name>
<sequence>MRKNRIAFALAGAALAALALAGCSGGSGSTGGAYGGNAPKTSASSASGTGSDAGNTLKTASSSLGQIVVDGKGMTVYYYGKDTKGETASACTGQCLTQWPPVVASGTPSVTGISGAVGTITGANGTKQVTIDGLPIYYFAGDSKAGDVSGQLVGNVWWAVAPDGSKITSAASGSSSGY</sequence>
<dbReference type="InterPro" id="IPR005297">
    <property type="entry name" value="Lipoprotein_repeat"/>
</dbReference>
<dbReference type="EMBL" id="BAABBW010000001">
    <property type="protein sequence ID" value="GAA4170306.1"/>
    <property type="molecule type" value="Genomic_DNA"/>
</dbReference>
<dbReference type="PANTHER" id="PTHR39335">
    <property type="entry name" value="BLL4220 PROTEIN"/>
    <property type="match status" value="1"/>
</dbReference>
<organism evidence="2 3">
    <name type="scientific">Gryllotalpicola koreensis</name>
    <dbReference type="NCBI Taxonomy" id="993086"/>
    <lineage>
        <taxon>Bacteria</taxon>
        <taxon>Bacillati</taxon>
        <taxon>Actinomycetota</taxon>
        <taxon>Actinomycetes</taxon>
        <taxon>Micrococcales</taxon>
        <taxon>Microbacteriaceae</taxon>
        <taxon>Gryllotalpicola</taxon>
    </lineage>
</organism>
<gene>
    <name evidence="2" type="ORF">GCM10022287_08010</name>
</gene>
<feature type="chain" id="PRO_5046496343" description="Lipoprotein with Yx(FWY)xxD motif" evidence="1">
    <location>
        <begin position="22"/>
        <end position="178"/>
    </location>
</feature>
<evidence type="ECO:0008006" key="4">
    <source>
        <dbReference type="Google" id="ProtNLM"/>
    </source>
</evidence>
<accession>A0ABP7ZTX8</accession>